<comment type="caution">
    <text evidence="2">The sequence shown here is derived from an EMBL/GenBank/DDBJ whole genome shotgun (WGS) entry which is preliminary data.</text>
</comment>
<dbReference type="AlphaFoldDB" id="A0AAN9EE36"/>
<dbReference type="Proteomes" id="UP001372338">
    <property type="component" value="Unassembled WGS sequence"/>
</dbReference>
<keyword evidence="3" id="KW-1185">Reference proteome</keyword>
<dbReference type="InterPro" id="IPR037766">
    <property type="entry name" value="FHY1"/>
</dbReference>
<dbReference type="GO" id="GO:0005737">
    <property type="term" value="C:cytoplasm"/>
    <property type="evidence" value="ECO:0007669"/>
    <property type="project" value="TreeGrafter"/>
</dbReference>
<dbReference type="GO" id="GO:0009639">
    <property type="term" value="P:response to red or far red light"/>
    <property type="evidence" value="ECO:0007669"/>
    <property type="project" value="InterPro"/>
</dbReference>
<dbReference type="GO" id="GO:0051457">
    <property type="term" value="P:maintenance of protein location in nucleus"/>
    <property type="evidence" value="ECO:0007669"/>
    <property type="project" value="TreeGrafter"/>
</dbReference>
<evidence type="ECO:0000313" key="3">
    <source>
        <dbReference type="Proteomes" id="UP001372338"/>
    </source>
</evidence>
<evidence type="ECO:0000256" key="1">
    <source>
        <dbReference type="SAM" id="MobiDB-lite"/>
    </source>
</evidence>
<reference evidence="2 3" key="1">
    <citation type="submission" date="2024-01" db="EMBL/GenBank/DDBJ databases">
        <title>The genomes of 5 underutilized Papilionoideae crops provide insights into root nodulation and disease resistanc.</title>
        <authorList>
            <person name="Yuan L."/>
        </authorList>
    </citation>
    <scope>NUCLEOTIDE SEQUENCE [LARGE SCALE GENOMIC DNA]</scope>
    <source>
        <strain evidence="2">ZHUSHIDOU_FW_LH</strain>
        <tissue evidence="2">Leaf</tissue>
    </source>
</reference>
<gene>
    <name evidence="2" type="ORF">RIF29_29201</name>
</gene>
<protein>
    <recommendedName>
        <fullName evidence="4">Far-red elongated hypocotyl 1</fullName>
    </recommendedName>
</protein>
<proteinExistence type="predicted"/>
<accession>A0AAN9EE36</accession>
<name>A0AAN9EE36_CROPI</name>
<feature type="compositionally biased region" description="Basic and acidic residues" evidence="1">
    <location>
        <begin position="165"/>
        <end position="174"/>
    </location>
</feature>
<sequence>MEETNDTPSQLNRFQVDGMHNINIVEWRKRKLQSDQLDLLRPKRKCWDGHASLFDENPVLESMHNHTVKSITDTSVVDDRSEPESVKDSNSFIEDCDTAMSVNEEAKAEADCANTYLYVKRESYSEDSTLFDSKYGSSYNDADMQALENPEEHLLGAGSFSGHPYSEHADDSSEHSVDKEFEDFLFSNGVNPNTYVLSSGRWNVDQEAQSSTRPPTIDQEFEQYFSMLML</sequence>
<dbReference type="GO" id="GO:0016607">
    <property type="term" value="C:nuclear speck"/>
    <property type="evidence" value="ECO:0007669"/>
    <property type="project" value="TreeGrafter"/>
</dbReference>
<dbReference type="PANTHER" id="PTHR37723:SF1">
    <property type="entry name" value="PROTEIN FAR-RED-ELONGATED HYPOCOTYL 1-LIKE"/>
    <property type="match status" value="1"/>
</dbReference>
<evidence type="ECO:0008006" key="4">
    <source>
        <dbReference type="Google" id="ProtNLM"/>
    </source>
</evidence>
<organism evidence="2 3">
    <name type="scientific">Crotalaria pallida</name>
    <name type="common">Smooth rattlebox</name>
    <name type="synonym">Crotalaria striata</name>
    <dbReference type="NCBI Taxonomy" id="3830"/>
    <lineage>
        <taxon>Eukaryota</taxon>
        <taxon>Viridiplantae</taxon>
        <taxon>Streptophyta</taxon>
        <taxon>Embryophyta</taxon>
        <taxon>Tracheophyta</taxon>
        <taxon>Spermatophyta</taxon>
        <taxon>Magnoliopsida</taxon>
        <taxon>eudicotyledons</taxon>
        <taxon>Gunneridae</taxon>
        <taxon>Pentapetalae</taxon>
        <taxon>rosids</taxon>
        <taxon>fabids</taxon>
        <taxon>Fabales</taxon>
        <taxon>Fabaceae</taxon>
        <taxon>Papilionoideae</taxon>
        <taxon>50 kb inversion clade</taxon>
        <taxon>genistoids sensu lato</taxon>
        <taxon>core genistoids</taxon>
        <taxon>Crotalarieae</taxon>
        <taxon>Crotalaria</taxon>
    </lineage>
</organism>
<dbReference type="PANTHER" id="PTHR37723">
    <property type="entry name" value="PROTEIN FAR-RED ELONGATED HYPOCOTYL 1"/>
    <property type="match status" value="1"/>
</dbReference>
<dbReference type="GO" id="GO:0061608">
    <property type="term" value="F:nuclear import signal receptor activity"/>
    <property type="evidence" value="ECO:0007669"/>
    <property type="project" value="TreeGrafter"/>
</dbReference>
<evidence type="ECO:0000313" key="2">
    <source>
        <dbReference type="EMBL" id="KAK7255782.1"/>
    </source>
</evidence>
<dbReference type="EMBL" id="JAYWIO010000006">
    <property type="protein sequence ID" value="KAK7255782.1"/>
    <property type="molecule type" value="Genomic_DNA"/>
</dbReference>
<feature type="region of interest" description="Disordered" evidence="1">
    <location>
        <begin position="154"/>
        <end position="174"/>
    </location>
</feature>